<evidence type="ECO:0000313" key="2">
    <source>
        <dbReference type="Proteomes" id="UP000001880"/>
    </source>
</evidence>
<protein>
    <submittedName>
        <fullName evidence="1">Uncharacterized protein</fullName>
    </submittedName>
</protein>
<accession>D0LPA3</accession>
<dbReference type="EMBL" id="CP001804">
    <property type="protein sequence ID" value="ACY13468.1"/>
    <property type="molecule type" value="Genomic_DNA"/>
</dbReference>
<dbReference type="AlphaFoldDB" id="D0LPA3"/>
<sequence length="223" mass="22990">MPTPCIEIPPTPDPQTLTLPGGVRIERVNLLAIAQPALSPLVPIFDIVDAVVEIVRCIEAIPESLGPPPDPTVLAARLPALADKLAKLLGLVPQLSLPLTVVGILDLVLGALREARTVLVHLQAQQAQLAGVIDRAAEIDDDALASVVACAEGHIAQEAANVGTSLASLGALIGVLNLFLAMLGLPEVPDLSELAGQPLDAILAPLDSLVTQLEAARAQVPVP</sequence>
<name>D0LPA3_HALO1</name>
<dbReference type="eggNOG" id="ENOG5032NIP">
    <property type="taxonomic scope" value="Bacteria"/>
</dbReference>
<dbReference type="KEGG" id="hoh:Hoch_0854"/>
<gene>
    <name evidence="1" type="ordered locus">Hoch_0854</name>
</gene>
<reference evidence="1 2" key="1">
    <citation type="journal article" date="2010" name="Stand. Genomic Sci.">
        <title>Complete genome sequence of Haliangium ochraceum type strain (SMP-2).</title>
        <authorList>
            <consortium name="US DOE Joint Genome Institute (JGI-PGF)"/>
            <person name="Ivanova N."/>
            <person name="Daum C."/>
            <person name="Lang E."/>
            <person name="Abt B."/>
            <person name="Kopitz M."/>
            <person name="Saunders E."/>
            <person name="Lapidus A."/>
            <person name="Lucas S."/>
            <person name="Glavina Del Rio T."/>
            <person name="Nolan M."/>
            <person name="Tice H."/>
            <person name="Copeland A."/>
            <person name="Cheng J.F."/>
            <person name="Chen F."/>
            <person name="Bruce D."/>
            <person name="Goodwin L."/>
            <person name="Pitluck S."/>
            <person name="Mavromatis K."/>
            <person name="Pati A."/>
            <person name="Mikhailova N."/>
            <person name="Chen A."/>
            <person name="Palaniappan K."/>
            <person name="Land M."/>
            <person name="Hauser L."/>
            <person name="Chang Y.J."/>
            <person name="Jeffries C.D."/>
            <person name="Detter J.C."/>
            <person name="Brettin T."/>
            <person name="Rohde M."/>
            <person name="Goker M."/>
            <person name="Bristow J."/>
            <person name="Markowitz V."/>
            <person name="Eisen J.A."/>
            <person name="Hugenholtz P."/>
            <person name="Kyrpides N.C."/>
            <person name="Klenk H.P."/>
        </authorList>
    </citation>
    <scope>NUCLEOTIDE SEQUENCE [LARGE SCALE GENOMIC DNA]</scope>
    <source>
        <strain evidence="2">DSM 14365 / CIP 107738 / JCM 11303 / AJ 13395 / SMP-2</strain>
    </source>
</reference>
<dbReference type="HOGENOM" id="CLU_1238776_0_0_7"/>
<keyword evidence="2" id="KW-1185">Reference proteome</keyword>
<proteinExistence type="predicted"/>
<organism evidence="1 2">
    <name type="scientific">Haliangium ochraceum (strain DSM 14365 / JCM 11303 / SMP-2)</name>
    <dbReference type="NCBI Taxonomy" id="502025"/>
    <lineage>
        <taxon>Bacteria</taxon>
        <taxon>Pseudomonadati</taxon>
        <taxon>Myxococcota</taxon>
        <taxon>Polyangia</taxon>
        <taxon>Haliangiales</taxon>
        <taxon>Kofleriaceae</taxon>
        <taxon>Haliangium</taxon>
    </lineage>
</organism>
<dbReference type="OrthoDB" id="5385344at2"/>
<dbReference type="STRING" id="502025.Hoch_0854"/>
<evidence type="ECO:0000313" key="1">
    <source>
        <dbReference type="EMBL" id="ACY13468.1"/>
    </source>
</evidence>
<dbReference type="RefSeq" id="WP_012826089.1">
    <property type="nucleotide sequence ID" value="NC_013440.1"/>
</dbReference>
<dbReference type="Proteomes" id="UP000001880">
    <property type="component" value="Chromosome"/>
</dbReference>